<evidence type="ECO:0000313" key="3">
    <source>
        <dbReference type="Proteomes" id="UP001190700"/>
    </source>
</evidence>
<dbReference type="PANTHER" id="PTHR31424">
    <property type="entry name" value="PROTEIN CBG23806"/>
    <property type="match status" value="1"/>
</dbReference>
<keyword evidence="3" id="KW-1185">Reference proteome</keyword>
<reference evidence="2 3" key="1">
    <citation type="journal article" date="2015" name="Genome Biol. Evol.">
        <title>Comparative Genomics of a Bacterivorous Green Alga Reveals Evolutionary Causalities and Consequences of Phago-Mixotrophic Mode of Nutrition.</title>
        <authorList>
            <person name="Burns J.A."/>
            <person name="Paasch A."/>
            <person name="Narechania A."/>
            <person name="Kim E."/>
        </authorList>
    </citation>
    <scope>NUCLEOTIDE SEQUENCE [LARGE SCALE GENOMIC DNA]</scope>
    <source>
        <strain evidence="2 3">PLY_AMNH</strain>
    </source>
</reference>
<dbReference type="Proteomes" id="UP001190700">
    <property type="component" value="Unassembled WGS sequence"/>
</dbReference>
<comment type="caution">
    <text evidence="2">The sequence shown here is derived from an EMBL/GenBank/DDBJ whole genome shotgun (WGS) entry which is preliminary data.</text>
</comment>
<feature type="region of interest" description="Disordered" evidence="1">
    <location>
        <begin position="516"/>
        <end position="535"/>
    </location>
</feature>
<organism evidence="2 3">
    <name type="scientific">Cymbomonas tetramitiformis</name>
    <dbReference type="NCBI Taxonomy" id="36881"/>
    <lineage>
        <taxon>Eukaryota</taxon>
        <taxon>Viridiplantae</taxon>
        <taxon>Chlorophyta</taxon>
        <taxon>Pyramimonadophyceae</taxon>
        <taxon>Pyramimonadales</taxon>
        <taxon>Pyramimonadaceae</taxon>
        <taxon>Cymbomonas</taxon>
    </lineage>
</organism>
<gene>
    <name evidence="2" type="ORF">CYMTET_53220</name>
</gene>
<dbReference type="AlphaFoldDB" id="A0AAE0BJ79"/>
<dbReference type="EMBL" id="LGRX02034926">
    <property type="protein sequence ID" value="KAK3236652.1"/>
    <property type="molecule type" value="Genomic_DNA"/>
</dbReference>
<sequence>MINHLSCNYDEVQDKFVRVRVGSGVKMPSFRKNASKQKTIDLMQQHFEEMDPETLEEDEKTITISLHKVLTEHLCVFPLPEDRTDLKIKVDGDGAPVMPRVNHTCVAIKVIRYFEDMGISEEEWEGLNSPFTSHTLLLFDGKEDYEDIKKHTKRLRQELADIRRDGLQVDGRQYTVSVIAGGDLKWLNAVCALSTCSHTFPCPWCLVCQGELHLTGADLKYTRRTLALMSEHAHLPHDRMEYPWECECCECTYDSPQALIDEEAPTTNAARLKFQLEHFGVGWHKENLWGLIPEDMVADLLHHDLREIHFILERTCKRFLITTALAEAYCEFLRQYVGCFIKVKKEGKKAGAKKTKQPNIIGRECEATLKVCEPLMVLIHGVDTENYHLAMKVWTGFKALRTEMFARLGKGHTMHTRAQKAYRIRRKAGEYISAKLTLGSVSKDGTQYSHIAYWHFPEMVMKHGDLVDLSTQALEHLHWLRKKDYRDLSNKGKKSMKQLLRTEVSRFKLGGIVKTRNKSAHKQRKMGQRARQGEQ</sequence>
<protein>
    <submittedName>
        <fullName evidence="2">Uncharacterized protein</fullName>
    </submittedName>
</protein>
<evidence type="ECO:0000313" key="2">
    <source>
        <dbReference type="EMBL" id="KAK3236652.1"/>
    </source>
</evidence>
<proteinExistence type="predicted"/>
<accession>A0AAE0BJ79</accession>
<feature type="compositionally biased region" description="Basic residues" evidence="1">
    <location>
        <begin position="516"/>
        <end position="528"/>
    </location>
</feature>
<evidence type="ECO:0000256" key="1">
    <source>
        <dbReference type="SAM" id="MobiDB-lite"/>
    </source>
</evidence>
<name>A0AAE0BJ79_9CHLO</name>